<reference evidence="2" key="1">
    <citation type="submission" date="2020-12" db="EMBL/GenBank/DDBJ databases">
        <title>Devosia sp. MSA67 isolated from Mo River.</title>
        <authorList>
            <person name="Ma F."/>
            <person name="Zi Z."/>
        </authorList>
    </citation>
    <scope>NUCLEOTIDE SEQUENCE</scope>
    <source>
        <strain evidence="2">MSA67</strain>
    </source>
</reference>
<dbReference type="EMBL" id="JAEKMH010000002">
    <property type="protein sequence ID" value="MBJ3785406.1"/>
    <property type="molecule type" value="Genomic_DNA"/>
</dbReference>
<dbReference type="Gene3D" id="1.10.10.10">
    <property type="entry name" value="Winged helix-like DNA-binding domain superfamily/Winged helix DNA-binding domain"/>
    <property type="match status" value="1"/>
</dbReference>
<dbReference type="SMART" id="SM00347">
    <property type="entry name" value="HTH_MARR"/>
    <property type="match status" value="1"/>
</dbReference>
<evidence type="ECO:0000313" key="2">
    <source>
        <dbReference type="EMBL" id="MBJ3785406.1"/>
    </source>
</evidence>
<dbReference type="Proteomes" id="UP000602124">
    <property type="component" value="Unassembled WGS sequence"/>
</dbReference>
<proteinExistence type="predicted"/>
<evidence type="ECO:0000259" key="1">
    <source>
        <dbReference type="PROSITE" id="PS50995"/>
    </source>
</evidence>
<dbReference type="InterPro" id="IPR036388">
    <property type="entry name" value="WH-like_DNA-bd_sf"/>
</dbReference>
<comment type="caution">
    <text evidence="2">The sequence shown here is derived from an EMBL/GenBank/DDBJ whole genome shotgun (WGS) entry which is preliminary data.</text>
</comment>
<dbReference type="Pfam" id="PF12802">
    <property type="entry name" value="MarR_2"/>
    <property type="match status" value="1"/>
</dbReference>
<evidence type="ECO:0000313" key="3">
    <source>
        <dbReference type="Proteomes" id="UP000602124"/>
    </source>
</evidence>
<organism evidence="2 3">
    <name type="scientific">Devosia sediminis</name>
    <dbReference type="NCBI Taxonomy" id="2798801"/>
    <lineage>
        <taxon>Bacteria</taxon>
        <taxon>Pseudomonadati</taxon>
        <taxon>Pseudomonadota</taxon>
        <taxon>Alphaproteobacteria</taxon>
        <taxon>Hyphomicrobiales</taxon>
        <taxon>Devosiaceae</taxon>
        <taxon>Devosia</taxon>
    </lineage>
</organism>
<dbReference type="AlphaFoldDB" id="A0A934IUJ9"/>
<dbReference type="GO" id="GO:0006950">
    <property type="term" value="P:response to stress"/>
    <property type="evidence" value="ECO:0007669"/>
    <property type="project" value="TreeGrafter"/>
</dbReference>
<name>A0A934IUJ9_9HYPH</name>
<accession>A0A934IUJ9</accession>
<dbReference type="InterPro" id="IPR039422">
    <property type="entry name" value="MarR/SlyA-like"/>
</dbReference>
<dbReference type="PANTHER" id="PTHR33164">
    <property type="entry name" value="TRANSCRIPTIONAL REGULATOR, MARR FAMILY"/>
    <property type="match status" value="1"/>
</dbReference>
<gene>
    <name evidence="2" type="ORF">JEQ47_11785</name>
</gene>
<feature type="domain" description="HTH marR-type" evidence="1">
    <location>
        <begin position="20"/>
        <end position="157"/>
    </location>
</feature>
<sequence length="167" mass="17932">MLSKRVYAVNMKSDDASTALSALFLDIFRANARLTMAGDQLVSPLGLTSARWQILGAVAMAPAPQPVAHIARDMGSTRQGVQRLVNELLDGGFVELRENPHHRRAKLVCLTAKGRQAMDEIGKVQRPWVDGLAEGLDAPKIAVAAAVLEHLKRKLEEGIGATGDGSE</sequence>
<dbReference type="SUPFAM" id="SSF46785">
    <property type="entry name" value="Winged helix' DNA-binding domain"/>
    <property type="match status" value="1"/>
</dbReference>
<protein>
    <submittedName>
        <fullName evidence="2">Winged helix-turn-helix transcriptional regulator</fullName>
    </submittedName>
</protein>
<dbReference type="InterPro" id="IPR000835">
    <property type="entry name" value="HTH_MarR-typ"/>
</dbReference>
<dbReference type="GO" id="GO:0003700">
    <property type="term" value="F:DNA-binding transcription factor activity"/>
    <property type="evidence" value="ECO:0007669"/>
    <property type="project" value="InterPro"/>
</dbReference>
<keyword evidence="3" id="KW-1185">Reference proteome</keyword>
<dbReference type="PROSITE" id="PS50995">
    <property type="entry name" value="HTH_MARR_2"/>
    <property type="match status" value="1"/>
</dbReference>
<dbReference type="InterPro" id="IPR036390">
    <property type="entry name" value="WH_DNA-bd_sf"/>
</dbReference>
<dbReference type="PANTHER" id="PTHR33164:SF43">
    <property type="entry name" value="HTH-TYPE TRANSCRIPTIONAL REPRESSOR YETL"/>
    <property type="match status" value="1"/>
</dbReference>